<comment type="caution">
    <text evidence="10">The sequence shown here is derived from an EMBL/GenBank/DDBJ whole genome shotgun (WGS) entry which is preliminary data.</text>
</comment>
<sequence>MKEVVQFLLENPDLVEKVKNGTVTLIGVSKSEAEAIISVLHNKESLSGSSHYWR</sequence>
<keyword evidence="5" id="KW-0449">Lipoprotein</keyword>
<evidence type="ECO:0000256" key="9">
    <source>
        <dbReference type="ARBA" id="ARBA00030321"/>
    </source>
</evidence>
<name>A0A2W0HFM6_9BACI</name>
<dbReference type="InterPro" id="IPR009233">
    <property type="entry name" value="Competence_ComX_Bacillus"/>
</dbReference>
<evidence type="ECO:0000256" key="2">
    <source>
        <dbReference type="ARBA" id="ARBA00022525"/>
    </source>
</evidence>
<dbReference type="GO" id="GO:0005186">
    <property type="term" value="F:pheromone activity"/>
    <property type="evidence" value="ECO:0007669"/>
    <property type="project" value="UniProtKB-KW"/>
</dbReference>
<evidence type="ECO:0000256" key="6">
    <source>
        <dbReference type="ARBA" id="ARBA00023289"/>
    </source>
</evidence>
<dbReference type="AlphaFoldDB" id="A0A2W0HFM6"/>
<evidence type="ECO:0000256" key="8">
    <source>
        <dbReference type="ARBA" id="ARBA00029545"/>
    </source>
</evidence>
<comment type="subcellular location">
    <subcellularLocation>
        <location evidence="1">Secreted</location>
    </subcellularLocation>
</comment>
<keyword evidence="4" id="KW-0178">Competence</keyword>
<keyword evidence="11" id="KW-1185">Reference proteome</keyword>
<evidence type="ECO:0000256" key="1">
    <source>
        <dbReference type="ARBA" id="ARBA00004613"/>
    </source>
</evidence>
<dbReference type="GO" id="GO:0030420">
    <property type="term" value="P:establishment of competence for transformation"/>
    <property type="evidence" value="ECO:0007669"/>
    <property type="project" value="UniProtKB-KW"/>
</dbReference>
<evidence type="ECO:0000256" key="4">
    <source>
        <dbReference type="ARBA" id="ARBA00023287"/>
    </source>
</evidence>
<evidence type="ECO:0000256" key="7">
    <source>
        <dbReference type="ARBA" id="ARBA00029483"/>
    </source>
</evidence>
<keyword evidence="3" id="KW-0588">Pheromone</keyword>
<reference evidence="10 11" key="1">
    <citation type="submission" date="2017-10" db="EMBL/GenBank/DDBJ databases">
        <title>Bacillus sp. nov., a halophilic bacterium isolated from a Yangshapao Lake.</title>
        <authorList>
            <person name="Wang H."/>
        </authorList>
    </citation>
    <scope>NUCLEOTIDE SEQUENCE [LARGE SCALE GENOMIC DNA]</scope>
    <source>
        <strain evidence="10 11">YSP-3</strain>
    </source>
</reference>
<gene>
    <name evidence="10" type="ORF">CR205_09240</name>
</gene>
<protein>
    <recommendedName>
        <fullName evidence="8">ComX pheromone</fullName>
    </recommendedName>
    <alternativeName>
        <fullName evidence="9">Competence pheromone</fullName>
    </alternativeName>
</protein>
<dbReference type="EMBL" id="PDOF01000001">
    <property type="protein sequence ID" value="PYZ98740.1"/>
    <property type="molecule type" value="Genomic_DNA"/>
</dbReference>
<organism evidence="10 11">
    <name type="scientific">Alteribacter lacisalsi</name>
    <dbReference type="NCBI Taxonomy" id="2045244"/>
    <lineage>
        <taxon>Bacteria</taxon>
        <taxon>Bacillati</taxon>
        <taxon>Bacillota</taxon>
        <taxon>Bacilli</taxon>
        <taxon>Bacillales</taxon>
        <taxon>Bacillaceae</taxon>
        <taxon>Alteribacter</taxon>
    </lineage>
</organism>
<keyword evidence="2" id="KW-0964">Secreted</keyword>
<keyword evidence="6" id="KW-0636">Prenylation</keyword>
<evidence type="ECO:0000313" key="10">
    <source>
        <dbReference type="EMBL" id="PYZ98740.1"/>
    </source>
</evidence>
<evidence type="ECO:0000256" key="5">
    <source>
        <dbReference type="ARBA" id="ARBA00023288"/>
    </source>
</evidence>
<dbReference type="Pfam" id="PF05952">
    <property type="entry name" value="ComX"/>
    <property type="match status" value="1"/>
</dbReference>
<dbReference type="RefSeq" id="WP_201745355.1">
    <property type="nucleotide sequence ID" value="NZ_PDOF01000001.1"/>
</dbReference>
<evidence type="ECO:0000313" key="11">
    <source>
        <dbReference type="Proteomes" id="UP000248066"/>
    </source>
</evidence>
<comment type="subunit">
    <text evidence="7">Interacts directly with the sensor histidine kinase ComP and stimulates its activity.</text>
</comment>
<accession>A0A2W0HFM6</accession>
<dbReference type="Proteomes" id="UP000248066">
    <property type="component" value="Unassembled WGS sequence"/>
</dbReference>
<dbReference type="GO" id="GO:0005576">
    <property type="term" value="C:extracellular region"/>
    <property type="evidence" value="ECO:0007669"/>
    <property type="project" value="UniProtKB-SubCell"/>
</dbReference>
<proteinExistence type="predicted"/>
<evidence type="ECO:0000256" key="3">
    <source>
        <dbReference type="ARBA" id="ARBA00023044"/>
    </source>
</evidence>